<accession>A0A315Y3K5</accession>
<feature type="compositionally biased region" description="Low complexity" evidence="1">
    <location>
        <begin position="116"/>
        <end position="128"/>
    </location>
</feature>
<feature type="region of interest" description="Disordered" evidence="1">
    <location>
        <begin position="64"/>
        <end position="180"/>
    </location>
</feature>
<proteinExistence type="predicted"/>
<feature type="transmembrane region" description="Helical" evidence="2">
    <location>
        <begin position="43"/>
        <end position="60"/>
    </location>
</feature>
<protein>
    <recommendedName>
        <fullName evidence="5">DUF2953 family protein</fullName>
    </recommendedName>
</protein>
<feature type="transmembrane region" description="Helical" evidence="2">
    <location>
        <begin position="240"/>
        <end position="258"/>
    </location>
</feature>
<organism evidence="3 4">
    <name type="scientific">Ruminococcus flavefaciens</name>
    <dbReference type="NCBI Taxonomy" id="1265"/>
    <lineage>
        <taxon>Bacteria</taxon>
        <taxon>Bacillati</taxon>
        <taxon>Bacillota</taxon>
        <taxon>Clostridia</taxon>
        <taxon>Eubacteriales</taxon>
        <taxon>Oscillospiraceae</taxon>
        <taxon>Ruminococcus</taxon>
    </lineage>
</organism>
<dbReference type="RefSeq" id="WP_109725921.1">
    <property type="nucleotide sequence ID" value="NZ_QGDI01000003.1"/>
</dbReference>
<name>A0A315Y3K5_RUMFL</name>
<feature type="compositionally biased region" description="Acidic residues" evidence="1">
    <location>
        <begin position="162"/>
        <end position="174"/>
    </location>
</feature>
<gene>
    <name evidence="3" type="ORF">IE37_01086</name>
</gene>
<dbReference type="Proteomes" id="UP000245720">
    <property type="component" value="Unassembled WGS sequence"/>
</dbReference>
<dbReference type="AlphaFoldDB" id="A0A315Y3K5"/>
<evidence type="ECO:0000256" key="2">
    <source>
        <dbReference type="SAM" id="Phobius"/>
    </source>
</evidence>
<dbReference type="EMBL" id="QGDI01000003">
    <property type="protein sequence ID" value="PWJ14153.1"/>
    <property type="molecule type" value="Genomic_DNA"/>
</dbReference>
<dbReference type="OrthoDB" id="1863929at2"/>
<evidence type="ECO:0000313" key="4">
    <source>
        <dbReference type="Proteomes" id="UP000245720"/>
    </source>
</evidence>
<evidence type="ECO:0008006" key="5">
    <source>
        <dbReference type="Google" id="ProtNLM"/>
    </source>
</evidence>
<evidence type="ECO:0000313" key="3">
    <source>
        <dbReference type="EMBL" id="PWJ14153.1"/>
    </source>
</evidence>
<evidence type="ECO:0000256" key="1">
    <source>
        <dbReference type="SAM" id="MobiDB-lite"/>
    </source>
</evidence>
<feature type="transmembrane region" description="Helical" evidence="2">
    <location>
        <begin position="7"/>
        <end position="23"/>
    </location>
</feature>
<feature type="transmembrane region" description="Helical" evidence="2">
    <location>
        <begin position="278"/>
        <end position="302"/>
    </location>
</feature>
<sequence length="319" mass="36632">MIVLKILLYILLAVLGIILLVLITPAGGELSYIDGKFSYKVKLWIINIMDSDGGGLYNWWKKRKASKKDKPKKPKKEKPVKEKKSRKKKKERDEYEWEKELDDIPVNDPEADMLPAETASQESTASAAEETDHTDSFSEEAGEEEAPEKKKDKKKKKKKDEDFDDDPFDEDDDSADKSQYEDKKSVSDKIEFIVGIWESAQRPLLKIFKGFKLKDLYIDFVIADEDAYDCAMKYGKYSALVYNGIAFFSQLFTVRLKTIDVQPQFGVSKGRWDAAGKLSFRLGTVVIAGAWFLMTYIFRTFIPGKLRKRKLKKSAARQK</sequence>
<keyword evidence="2" id="KW-0472">Membrane</keyword>
<dbReference type="STRING" id="1265.SAMN02910280_0582"/>
<keyword evidence="2" id="KW-0812">Transmembrane</keyword>
<keyword evidence="2" id="KW-1133">Transmembrane helix</keyword>
<reference evidence="3 4" key="1">
    <citation type="submission" date="2018-05" db="EMBL/GenBank/DDBJ databases">
        <title>The Hungate 1000. A catalogue of reference genomes from the rumen microbiome.</title>
        <authorList>
            <person name="Kelly W."/>
        </authorList>
    </citation>
    <scope>NUCLEOTIDE SEQUENCE [LARGE SCALE GENOMIC DNA]</scope>
    <source>
        <strain evidence="3 4">SAb67</strain>
    </source>
</reference>
<feature type="compositionally biased region" description="Acidic residues" evidence="1">
    <location>
        <begin position="94"/>
        <end position="111"/>
    </location>
</feature>
<comment type="caution">
    <text evidence="3">The sequence shown here is derived from an EMBL/GenBank/DDBJ whole genome shotgun (WGS) entry which is preliminary data.</text>
</comment>
<feature type="compositionally biased region" description="Basic residues" evidence="1">
    <location>
        <begin position="64"/>
        <end position="76"/>
    </location>
</feature>
<feature type="compositionally biased region" description="Acidic residues" evidence="1">
    <location>
        <begin position="137"/>
        <end position="146"/>
    </location>
</feature>